<evidence type="ECO:0000313" key="3">
    <source>
        <dbReference type="Proteomes" id="UP001216390"/>
    </source>
</evidence>
<dbReference type="Proteomes" id="UP001216390">
    <property type="component" value="Chromosome"/>
</dbReference>
<reference evidence="2" key="1">
    <citation type="submission" date="2023-01" db="EMBL/GenBank/DDBJ databases">
        <title>The diversity of Class Acidimicrobiia in South China Sea sediment environments and the proposal of Iamia marina sp. nov., a novel species of the genus Iamia.</title>
        <authorList>
            <person name="He Y."/>
            <person name="Tian X."/>
        </authorList>
    </citation>
    <scope>NUCLEOTIDE SEQUENCE</scope>
    <source>
        <strain evidence="2">DSM 19957</strain>
    </source>
</reference>
<accession>A0AAE9Y4J1</accession>
<dbReference type="Pfam" id="PF00561">
    <property type="entry name" value="Abhydrolase_1"/>
    <property type="match status" value="1"/>
</dbReference>
<dbReference type="Gene3D" id="3.40.50.1820">
    <property type="entry name" value="alpha/beta hydrolase"/>
    <property type="match status" value="1"/>
</dbReference>
<dbReference type="InterPro" id="IPR000073">
    <property type="entry name" value="AB_hydrolase_1"/>
</dbReference>
<name>A0AAE9Y4J1_9ACTN</name>
<evidence type="ECO:0000259" key="1">
    <source>
        <dbReference type="Pfam" id="PF00561"/>
    </source>
</evidence>
<keyword evidence="3" id="KW-1185">Reference proteome</keyword>
<dbReference type="KEGG" id="ima:PO878_17135"/>
<dbReference type="GO" id="GO:0046503">
    <property type="term" value="P:glycerolipid catabolic process"/>
    <property type="evidence" value="ECO:0007669"/>
    <property type="project" value="TreeGrafter"/>
</dbReference>
<protein>
    <submittedName>
        <fullName evidence="2">Alpha/beta hydrolase</fullName>
    </submittedName>
</protein>
<dbReference type="AlphaFoldDB" id="A0AAE9Y4J1"/>
<dbReference type="SUPFAM" id="SSF53474">
    <property type="entry name" value="alpha/beta-Hydrolases"/>
    <property type="match status" value="1"/>
</dbReference>
<dbReference type="EMBL" id="CP116942">
    <property type="protein sequence ID" value="WCO66229.1"/>
    <property type="molecule type" value="Genomic_DNA"/>
</dbReference>
<dbReference type="InterPro" id="IPR029058">
    <property type="entry name" value="AB_hydrolase_fold"/>
</dbReference>
<organism evidence="2 3">
    <name type="scientific">Iamia majanohamensis</name>
    <dbReference type="NCBI Taxonomy" id="467976"/>
    <lineage>
        <taxon>Bacteria</taxon>
        <taxon>Bacillati</taxon>
        <taxon>Actinomycetota</taxon>
        <taxon>Acidimicrobiia</taxon>
        <taxon>Acidimicrobiales</taxon>
        <taxon>Iamiaceae</taxon>
        <taxon>Iamia</taxon>
    </lineage>
</organism>
<gene>
    <name evidence="2" type="ORF">PO878_17135</name>
</gene>
<dbReference type="GO" id="GO:0004806">
    <property type="term" value="F:triacylglycerol lipase activity"/>
    <property type="evidence" value="ECO:0007669"/>
    <property type="project" value="TreeGrafter"/>
</dbReference>
<dbReference type="PANTHER" id="PTHR43433:SF5">
    <property type="entry name" value="AB HYDROLASE-1 DOMAIN-CONTAINING PROTEIN"/>
    <property type="match status" value="1"/>
</dbReference>
<dbReference type="PANTHER" id="PTHR43433">
    <property type="entry name" value="HYDROLASE, ALPHA/BETA FOLD FAMILY PROTEIN"/>
    <property type="match status" value="1"/>
</dbReference>
<dbReference type="PRINTS" id="PR00111">
    <property type="entry name" value="ABHYDROLASE"/>
</dbReference>
<proteinExistence type="predicted"/>
<dbReference type="InterPro" id="IPR050471">
    <property type="entry name" value="AB_hydrolase"/>
</dbReference>
<evidence type="ECO:0000313" key="2">
    <source>
        <dbReference type="EMBL" id="WCO66229.1"/>
    </source>
</evidence>
<feature type="domain" description="AB hydrolase-1" evidence="1">
    <location>
        <begin position="24"/>
        <end position="272"/>
    </location>
</feature>
<dbReference type="RefSeq" id="WP_272735753.1">
    <property type="nucleotide sequence ID" value="NZ_CP116942.1"/>
</dbReference>
<keyword evidence="2" id="KW-0378">Hydrolase</keyword>
<sequence>MTASVARANGIDIAYETFGSADDPPIVLVMGLGTQRIGWPDELCAQVADAGRFVVRFDNRDVGESTHLSELGTPSVLDLLPGRRPPYGLSDMAGDVVGLLDALGLDAVHLVGASLGGFIAQTVTIDHPDRVRTLTLIMTSTGRRRVGRPHPRVLGRLARIRRDPAATRDEAVEQTVEIFRLIGSPGHPFDEGRVRELAGHSYDRGYDPDGYRRQLAAILAQPDRTADLRAVTAPTLVVHGLADPLVGTSGGVALARTIPGARLMGFSGMGHDLPRSLWPTFAAEIVDHTAGATEPSQVRT</sequence>